<dbReference type="InterPro" id="IPR036318">
    <property type="entry name" value="FAD-bd_PCMH-like_sf"/>
</dbReference>
<gene>
    <name evidence="1" type="ORF">Tsubulata_039346</name>
</gene>
<dbReference type="Gene3D" id="3.40.462.20">
    <property type="match status" value="1"/>
</dbReference>
<dbReference type="InterPro" id="IPR016169">
    <property type="entry name" value="FAD-bd_PCMH_sub2"/>
</dbReference>
<dbReference type="GO" id="GO:0050660">
    <property type="term" value="F:flavin adenine dinucleotide binding"/>
    <property type="evidence" value="ECO:0007669"/>
    <property type="project" value="InterPro"/>
</dbReference>
<evidence type="ECO:0008006" key="3">
    <source>
        <dbReference type="Google" id="ProtNLM"/>
    </source>
</evidence>
<proteinExistence type="predicted"/>
<accession>A0A9Q0JG16</accession>
<dbReference type="OrthoDB" id="407275at2759"/>
<keyword evidence="2" id="KW-1185">Reference proteome</keyword>
<dbReference type="SUPFAM" id="SSF56176">
    <property type="entry name" value="FAD-binding/transporter-associated domain-like"/>
    <property type="match status" value="1"/>
</dbReference>
<evidence type="ECO:0000313" key="1">
    <source>
        <dbReference type="EMBL" id="KAJ4841306.1"/>
    </source>
</evidence>
<evidence type="ECO:0000313" key="2">
    <source>
        <dbReference type="Proteomes" id="UP001141552"/>
    </source>
</evidence>
<organism evidence="1 2">
    <name type="scientific">Turnera subulata</name>
    <dbReference type="NCBI Taxonomy" id="218843"/>
    <lineage>
        <taxon>Eukaryota</taxon>
        <taxon>Viridiplantae</taxon>
        <taxon>Streptophyta</taxon>
        <taxon>Embryophyta</taxon>
        <taxon>Tracheophyta</taxon>
        <taxon>Spermatophyta</taxon>
        <taxon>Magnoliopsida</taxon>
        <taxon>eudicotyledons</taxon>
        <taxon>Gunneridae</taxon>
        <taxon>Pentapetalae</taxon>
        <taxon>rosids</taxon>
        <taxon>fabids</taxon>
        <taxon>Malpighiales</taxon>
        <taxon>Passifloraceae</taxon>
        <taxon>Turnera</taxon>
    </lineage>
</organism>
<dbReference type="AlphaFoldDB" id="A0A9Q0JG16"/>
<dbReference type="PANTHER" id="PTHR32448">
    <property type="entry name" value="OS08G0158400 PROTEIN"/>
    <property type="match status" value="1"/>
</dbReference>
<dbReference type="Proteomes" id="UP001141552">
    <property type="component" value="Unassembled WGS sequence"/>
</dbReference>
<dbReference type="EMBL" id="JAKUCV010002821">
    <property type="protein sequence ID" value="KAJ4841306.1"/>
    <property type="molecule type" value="Genomic_DNA"/>
</dbReference>
<sequence>MQQQQLHDAGTSARLARASKSFIPPLNPVAAVCFVCDDGVKGKKRGRQQWWVCARRRDGDHIIDAQLIDVKGRILDRKSMGEDLFWAIRGGGGNTFGVVIAWKLSLVQVLASVSVFNVTRTSLEQNVTKLVHRWQYAVSNFHEDLFSRINTTSGEIAIRTTFTSLFLGAVDRLLPMMQETFPELGLTKQDCIEMSWIEFVLFFTEILMNTSLHVLLVRTSQGLISFKEKSDYVQEPIPEIALVGVWKRMYQLDARRSEQQFSSYGGRMNEISELSTPFPHRAGTLFQIHYAVFWVEGVETSKLYTNWIRGLYRYMAPYVSQNPRGAYVNYKVLDLGVNNLMGNTSNYQQARIWGAKYFGKRTN</sequence>
<reference evidence="1" key="2">
    <citation type="journal article" date="2023" name="Plants (Basel)">
        <title>Annotation of the Turnera subulata (Passifloraceae) Draft Genome Reveals the S-Locus Evolved after the Divergence of Turneroideae from Passifloroideae in a Stepwise Manner.</title>
        <authorList>
            <person name="Henning P.M."/>
            <person name="Roalson E.H."/>
            <person name="Mir W."/>
            <person name="McCubbin A.G."/>
            <person name="Shore J.S."/>
        </authorList>
    </citation>
    <scope>NUCLEOTIDE SEQUENCE</scope>
    <source>
        <strain evidence="1">F60SS</strain>
    </source>
</reference>
<name>A0A9Q0JG16_9ROSI</name>
<dbReference type="Gene3D" id="3.30.465.10">
    <property type="match status" value="1"/>
</dbReference>
<reference evidence="1" key="1">
    <citation type="submission" date="2022-02" db="EMBL/GenBank/DDBJ databases">
        <authorList>
            <person name="Henning P.M."/>
            <person name="McCubbin A.G."/>
            <person name="Shore J.S."/>
        </authorList>
    </citation>
    <scope>NUCLEOTIDE SEQUENCE</scope>
    <source>
        <strain evidence="1">F60SS</strain>
        <tissue evidence="1">Leaves</tissue>
    </source>
</reference>
<comment type="caution">
    <text evidence="1">The sequence shown here is derived from an EMBL/GenBank/DDBJ whole genome shotgun (WGS) entry which is preliminary data.</text>
</comment>
<protein>
    <recommendedName>
        <fullName evidence="3">Berberine/berberine-like domain-containing protein</fullName>
    </recommendedName>
</protein>